<evidence type="ECO:0000256" key="3">
    <source>
        <dbReference type="SAM" id="SignalP"/>
    </source>
</evidence>
<keyword evidence="2" id="KW-1133">Transmembrane helix</keyword>
<feature type="compositionally biased region" description="Basic and acidic residues" evidence="1">
    <location>
        <begin position="174"/>
        <end position="191"/>
    </location>
</feature>
<name>A0A0G4GL71_9ALVE</name>
<organism evidence="4">
    <name type="scientific">Chromera velia CCMP2878</name>
    <dbReference type="NCBI Taxonomy" id="1169474"/>
    <lineage>
        <taxon>Eukaryota</taxon>
        <taxon>Sar</taxon>
        <taxon>Alveolata</taxon>
        <taxon>Colpodellida</taxon>
        <taxon>Chromeraceae</taxon>
        <taxon>Chromera</taxon>
    </lineage>
</organism>
<reference evidence="4" key="1">
    <citation type="submission" date="2014-11" db="EMBL/GenBank/DDBJ databases">
        <authorList>
            <person name="Otto D Thomas"/>
            <person name="Naeem Raeece"/>
        </authorList>
    </citation>
    <scope>NUCLEOTIDE SEQUENCE</scope>
</reference>
<dbReference type="EMBL" id="CDMZ01001323">
    <property type="protein sequence ID" value="CEM30773.1"/>
    <property type="molecule type" value="Genomic_DNA"/>
</dbReference>
<protein>
    <submittedName>
        <fullName evidence="4">Uncharacterized protein</fullName>
    </submittedName>
</protein>
<keyword evidence="3" id="KW-0732">Signal</keyword>
<feature type="transmembrane region" description="Helical" evidence="2">
    <location>
        <begin position="504"/>
        <end position="524"/>
    </location>
</feature>
<feature type="compositionally biased region" description="Basic and acidic residues" evidence="1">
    <location>
        <begin position="424"/>
        <end position="439"/>
    </location>
</feature>
<keyword evidence="2" id="KW-0812">Transmembrane</keyword>
<feature type="region of interest" description="Disordered" evidence="1">
    <location>
        <begin position="173"/>
        <end position="199"/>
    </location>
</feature>
<evidence type="ECO:0000313" key="4">
    <source>
        <dbReference type="EMBL" id="CEM30773.1"/>
    </source>
</evidence>
<feature type="signal peptide" evidence="3">
    <location>
        <begin position="1"/>
        <end position="18"/>
    </location>
</feature>
<evidence type="ECO:0000256" key="1">
    <source>
        <dbReference type="SAM" id="MobiDB-lite"/>
    </source>
</evidence>
<keyword evidence="2" id="KW-0472">Membrane</keyword>
<feature type="region of interest" description="Disordered" evidence="1">
    <location>
        <begin position="414"/>
        <end position="496"/>
    </location>
</feature>
<sequence>MRKSLALALFLGLPAVLAKDGKRGAVYFPFSDPGKTQKLPFVTDNALADLLRVHLSLPPTHSGESRALLQELGPAAGAKESGSVILTVLDGLDGEKSLPPDSLLRSSPPVAFQSDCEDSACLVRALLHSRKDEQQGGDAGSSSEFISILEQAAEKVKGSRVAVLSSDPRFSLVHPEETSKAPEEKEMEAAKGKGNPSSAAIMEKGRHTLKRAIRQADTFSKGVGRLQSLLDESNEEAGSRVGVDVAPDSRTAAVSFSVGKEVEDTAIFEAAHPCARAILGEAAGILSLAASLKEGKQKGKQKEGGPLVVVAAPTLSLKCLSEGLSDEAQRRVGQKLLDQAVLRLNSAVGGSSSGSSPRPLSVVVRLSPGQLRLSADDLGDLRSGGWRVEGSEKIPETASSGVLGLLQAAVQGGDLGEEEEGEGEEKKKEKEQQQEKGEGEGEESEAAADTDGSGKSGASSEEAEGEVEGAKTATARRRLTAEAPQKGTPQQGKMPYVDPTRYQITVWISFFLGVTTVLALWMMLAMTSERDPVLYTKFRPDSR</sequence>
<gene>
    <name evidence="4" type="ORF">Cvel_22407</name>
</gene>
<evidence type="ECO:0000256" key="2">
    <source>
        <dbReference type="SAM" id="Phobius"/>
    </source>
</evidence>
<accession>A0A0G4GL71</accession>
<dbReference type="AlphaFoldDB" id="A0A0G4GL71"/>
<proteinExistence type="predicted"/>
<dbReference type="VEuPathDB" id="CryptoDB:Cvel_22407"/>
<feature type="region of interest" description="Disordered" evidence="1">
    <location>
        <begin position="376"/>
        <end position="400"/>
    </location>
</feature>
<feature type="chain" id="PRO_5005190648" evidence="3">
    <location>
        <begin position="19"/>
        <end position="543"/>
    </location>
</feature>